<proteinExistence type="predicted"/>
<dbReference type="SUPFAM" id="SSF55136">
    <property type="entry name" value="Probable bacterial effector-binding domain"/>
    <property type="match status" value="1"/>
</dbReference>
<dbReference type="STRING" id="1499966.U14_01119"/>
<dbReference type="AlphaFoldDB" id="A0A0S6VRP6"/>
<evidence type="ECO:0000313" key="2">
    <source>
        <dbReference type="EMBL" id="GAK49895.1"/>
    </source>
</evidence>
<name>A0A0S6VRP6_9BACT</name>
<dbReference type="EMBL" id="DF820455">
    <property type="protein sequence ID" value="GAK49895.1"/>
    <property type="molecule type" value="Genomic_DNA"/>
</dbReference>
<keyword evidence="3" id="KW-1185">Reference proteome</keyword>
<dbReference type="PANTHER" id="PTHR40055:SF1">
    <property type="entry name" value="TRANSCRIPTIONAL REGULATOR YGIV-RELATED"/>
    <property type="match status" value="1"/>
</dbReference>
<dbReference type="Gene3D" id="3.20.80.10">
    <property type="entry name" value="Regulatory factor, effector binding domain"/>
    <property type="match status" value="1"/>
</dbReference>
<dbReference type="InterPro" id="IPR010499">
    <property type="entry name" value="AraC_E-bd"/>
</dbReference>
<protein>
    <submittedName>
        <fullName evidence="2">Transcriptional regulator, AraC family</fullName>
    </submittedName>
</protein>
<evidence type="ECO:0000313" key="3">
    <source>
        <dbReference type="Proteomes" id="UP000030700"/>
    </source>
</evidence>
<accession>A0A0S6VRP6</accession>
<dbReference type="PANTHER" id="PTHR40055">
    <property type="entry name" value="TRANSCRIPTIONAL REGULATOR YGIV-RELATED"/>
    <property type="match status" value="1"/>
</dbReference>
<dbReference type="InterPro" id="IPR029442">
    <property type="entry name" value="GyrI-like"/>
</dbReference>
<dbReference type="HOGENOM" id="CLU_113664_3_1_0"/>
<dbReference type="InterPro" id="IPR050908">
    <property type="entry name" value="SmbC-like"/>
</dbReference>
<feature type="domain" description="AraC effector-binding" evidence="1">
    <location>
        <begin position="30"/>
        <end position="187"/>
    </location>
</feature>
<sequence>MIQQLVIFMAVFAFFVSALFTQAQEFLSNATFMIKELPEYQLAYVEQVGDFEGNGEIYDVLIERLVAWALPKNLWDFPATTKMILVYPDDPETTPQAQQRLWLGITVPEDMSTPEGIQKLALPRATYAVGTFEISAQEFGSAWGYMYEWISRQNYSVAEGYRFEVKKNDSDAHPEKKHLVDICIPVRSNN</sequence>
<evidence type="ECO:0000259" key="1">
    <source>
        <dbReference type="SMART" id="SM00871"/>
    </source>
</evidence>
<dbReference type="Pfam" id="PF06445">
    <property type="entry name" value="GyrI-like"/>
    <property type="match status" value="1"/>
</dbReference>
<gene>
    <name evidence="2" type="ORF">U14_01119</name>
</gene>
<dbReference type="Proteomes" id="UP000030700">
    <property type="component" value="Unassembled WGS sequence"/>
</dbReference>
<organism evidence="2">
    <name type="scientific">Candidatus Moduliflexus flocculans</name>
    <dbReference type="NCBI Taxonomy" id="1499966"/>
    <lineage>
        <taxon>Bacteria</taxon>
        <taxon>Candidatus Moduliflexota</taxon>
        <taxon>Candidatus Moduliflexia</taxon>
        <taxon>Candidatus Moduliflexales</taxon>
        <taxon>Candidatus Moduliflexaceae</taxon>
    </lineage>
</organism>
<dbReference type="InterPro" id="IPR011256">
    <property type="entry name" value="Reg_factor_effector_dom_sf"/>
</dbReference>
<dbReference type="SMART" id="SM00871">
    <property type="entry name" value="AraC_E_bind"/>
    <property type="match status" value="1"/>
</dbReference>
<reference evidence="2" key="1">
    <citation type="journal article" date="2015" name="PeerJ">
        <title>First genomic representation of candidate bacterial phylum KSB3 points to enhanced environmental sensing as a trigger of wastewater bulking.</title>
        <authorList>
            <person name="Sekiguchi Y."/>
            <person name="Ohashi A."/>
            <person name="Parks D.H."/>
            <person name="Yamauchi T."/>
            <person name="Tyson G.W."/>
            <person name="Hugenholtz P."/>
        </authorList>
    </citation>
    <scope>NUCLEOTIDE SEQUENCE [LARGE SCALE GENOMIC DNA]</scope>
</reference>